<dbReference type="InterPro" id="IPR011075">
    <property type="entry name" value="TetR_C"/>
</dbReference>
<evidence type="ECO:0000256" key="2">
    <source>
        <dbReference type="ARBA" id="ARBA00023125"/>
    </source>
</evidence>
<proteinExistence type="predicted"/>
<dbReference type="RefSeq" id="WP_140234290.1">
    <property type="nucleotide sequence ID" value="NZ_CP041036.1"/>
</dbReference>
<dbReference type="AlphaFoldDB" id="A0A4Y5YFE8"/>
<dbReference type="GO" id="GO:0003677">
    <property type="term" value="F:DNA binding"/>
    <property type="evidence" value="ECO:0007669"/>
    <property type="project" value="UniProtKB-UniRule"/>
</dbReference>
<dbReference type="InterPro" id="IPR009057">
    <property type="entry name" value="Homeodomain-like_sf"/>
</dbReference>
<dbReference type="Gene3D" id="1.10.10.60">
    <property type="entry name" value="Homeodomain-like"/>
    <property type="match status" value="1"/>
</dbReference>
<keyword evidence="3" id="KW-0804">Transcription</keyword>
<evidence type="ECO:0000256" key="3">
    <source>
        <dbReference type="ARBA" id="ARBA00023163"/>
    </source>
</evidence>
<dbReference type="KEGG" id="spol:FH971_10740"/>
<dbReference type="InterPro" id="IPR001647">
    <property type="entry name" value="HTH_TetR"/>
</dbReference>
<gene>
    <name evidence="6" type="ORF">FH971_10740</name>
</gene>
<keyword evidence="2 4" id="KW-0238">DNA-binding</keyword>
<name>A0A4Y5YFE8_9GAMM</name>
<dbReference type="Pfam" id="PF16925">
    <property type="entry name" value="TetR_C_13"/>
    <property type="match status" value="1"/>
</dbReference>
<dbReference type="Pfam" id="PF00440">
    <property type="entry name" value="TetR_N"/>
    <property type="match status" value="1"/>
</dbReference>
<dbReference type="PANTHER" id="PTHR47506">
    <property type="entry name" value="TRANSCRIPTIONAL REGULATORY PROTEIN"/>
    <property type="match status" value="1"/>
</dbReference>
<sequence length="195" mass="22303">MANISKFDREDVLEKAKNLFWQKGFLATSTREIQTTMDMRPGSIYAAFGSKADLYHQTLIHYAHTSANELNDKIEQNEHVWDGLKQYLRGLIVPCCATVPSELCMVMRTLAELDESHQETLNIARDLLTKVEHRFANIIEQAQTQGDLSAKLDKYQVAKKIQVHIIGLRSYLKATGDTETVSQQLEEFFVQLQNQ</sequence>
<accession>A0A4Y5YFE8</accession>
<evidence type="ECO:0000256" key="1">
    <source>
        <dbReference type="ARBA" id="ARBA00023015"/>
    </source>
</evidence>
<dbReference type="PROSITE" id="PS50977">
    <property type="entry name" value="HTH_TETR_2"/>
    <property type="match status" value="1"/>
</dbReference>
<dbReference type="InterPro" id="IPR036271">
    <property type="entry name" value="Tet_transcr_reg_TetR-rel_C_sf"/>
</dbReference>
<keyword evidence="7" id="KW-1185">Reference proteome</keyword>
<dbReference type="SUPFAM" id="SSF46689">
    <property type="entry name" value="Homeodomain-like"/>
    <property type="match status" value="1"/>
</dbReference>
<dbReference type="PANTHER" id="PTHR47506:SF10">
    <property type="entry name" value="TRANSCRIPTIONAL REGULATORY PROTEIN"/>
    <property type="match status" value="1"/>
</dbReference>
<evidence type="ECO:0000313" key="6">
    <source>
        <dbReference type="EMBL" id="QDE31405.1"/>
    </source>
</evidence>
<dbReference type="Proteomes" id="UP000319809">
    <property type="component" value="Chromosome"/>
</dbReference>
<evidence type="ECO:0000259" key="5">
    <source>
        <dbReference type="PROSITE" id="PS50977"/>
    </source>
</evidence>
<reference evidence="6 7" key="1">
    <citation type="submission" date="2019-06" db="EMBL/GenBank/DDBJ databases">
        <title>The genome of Shewanella sp. SM1901.</title>
        <authorList>
            <person name="Cha Q."/>
        </authorList>
    </citation>
    <scope>NUCLEOTIDE SEQUENCE [LARGE SCALE GENOMIC DNA]</scope>
    <source>
        <strain evidence="6 7">SM1901</strain>
    </source>
</reference>
<feature type="DNA-binding region" description="H-T-H motif" evidence="4">
    <location>
        <begin position="29"/>
        <end position="48"/>
    </location>
</feature>
<evidence type="ECO:0000256" key="4">
    <source>
        <dbReference type="PROSITE-ProRule" id="PRU00335"/>
    </source>
</evidence>
<protein>
    <submittedName>
        <fullName evidence="6">TetR/AcrR family transcriptional regulator</fullName>
    </submittedName>
</protein>
<dbReference type="SUPFAM" id="SSF48498">
    <property type="entry name" value="Tetracyclin repressor-like, C-terminal domain"/>
    <property type="match status" value="1"/>
</dbReference>
<organism evidence="6 7">
    <name type="scientific">Shewanella polaris</name>
    <dbReference type="NCBI Taxonomy" id="2588449"/>
    <lineage>
        <taxon>Bacteria</taxon>
        <taxon>Pseudomonadati</taxon>
        <taxon>Pseudomonadota</taxon>
        <taxon>Gammaproteobacteria</taxon>
        <taxon>Alteromonadales</taxon>
        <taxon>Shewanellaceae</taxon>
        <taxon>Shewanella</taxon>
    </lineage>
</organism>
<dbReference type="EMBL" id="CP041036">
    <property type="protein sequence ID" value="QDE31405.1"/>
    <property type="molecule type" value="Genomic_DNA"/>
</dbReference>
<feature type="domain" description="HTH tetR-type" evidence="5">
    <location>
        <begin position="6"/>
        <end position="66"/>
    </location>
</feature>
<evidence type="ECO:0000313" key="7">
    <source>
        <dbReference type="Proteomes" id="UP000319809"/>
    </source>
</evidence>
<keyword evidence="1" id="KW-0805">Transcription regulation</keyword>
<dbReference type="Gene3D" id="1.10.357.10">
    <property type="entry name" value="Tetracycline Repressor, domain 2"/>
    <property type="match status" value="1"/>
</dbReference>